<dbReference type="eggNOG" id="COG1143">
    <property type="taxonomic scope" value="Bacteria"/>
</dbReference>
<protein>
    <submittedName>
        <fullName evidence="5">[Fe] hydrogenase</fullName>
    </submittedName>
</protein>
<dbReference type="SUPFAM" id="SSF54862">
    <property type="entry name" value="4Fe-4S ferredoxins"/>
    <property type="match status" value="1"/>
</dbReference>
<dbReference type="Proteomes" id="UP000001823">
    <property type="component" value="Chromosome"/>
</dbReference>
<dbReference type="InterPro" id="IPR050340">
    <property type="entry name" value="Cytosolic_Fe-S_CAF"/>
</dbReference>
<dbReference type="Gene3D" id="3.30.70.20">
    <property type="match status" value="1"/>
</dbReference>
<feature type="domain" description="4Fe-4S ferredoxin-type" evidence="4">
    <location>
        <begin position="111"/>
        <end position="141"/>
    </location>
</feature>
<dbReference type="GO" id="GO:0051536">
    <property type="term" value="F:iron-sulfur cluster binding"/>
    <property type="evidence" value="ECO:0007669"/>
    <property type="project" value="UniProtKB-KW"/>
</dbReference>
<dbReference type="RefSeq" id="WP_003476170.1">
    <property type="nucleotide sequence ID" value="NC_008261.1"/>
</dbReference>
<sequence length="449" mass="49594">MNKKYDSLFKELISSYYSEDNFDEKLNDIVKNNFNSKEDAIDVLSSLCGVDIDKNSDNIAYDIRKAITTHKIKKNIVDKVSVCTKNCSKESKGKCQSLCPFDAILTDPIDNSKYIDPNLCQNCGICVQVCESGHFLDRIELLPIIDLIKNNETVIAAVAPAIAGQFGENVSLDMLREAFIKIGFSDMIEVAFAADMLSIKEAVEFNHHVEKTGDILITSCCCPMWVAMLRKCYKDLVKDVSPSVSPMIAAGRVIKKLNKDAKVVFIGPCIAKKAEAREKDLVGAIDYVLTFEELKGIFEALKIDPSSMKGVPSIEYTSRGGRLYARTGGVSEAINDVVKELYPDKAKIFKAVQANGVKECKELLNKVQSGELKANFIEGMGCVGGCVGGPKRIVDPSIGKKHVDEVAYNSPIKVATHSHTMDEVLLRLGINSLKSFEDKEKISIFEREF</sequence>
<dbReference type="AlphaFoldDB" id="A0A0H2YR92"/>
<dbReference type="PROSITE" id="PS00198">
    <property type="entry name" value="4FE4S_FER_1"/>
    <property type="match status" value="1"/>
</dbReference>
<dbReference type="PaxDb" id="195103-CPF_0270"/>
<evidence type="ECO:0000256" key="2">
    <source>
        <dbReference type="ARBA" id="ARBA00023004"/>
    </source>
</evidence>
<dbReference type="PANTHER" id="PTHR11615">
    <property type="entry name" value="NITRATE, FORMATE, IRON DEHYDROGENASE"/>
    <property type="match status" value="1"/>
</dbReference>
<keyword evidence="1" id="KW-0479">Metal-binding</keyword>
<accession>A0A0H2YR92</accession>
<keyword evidence="3" id="KW-0411">Iron-sulfur</keyword>
<proteinExistence type="predicted"/>
<dbReference type="GO" id="GO:0046872">
    <property type="term" value="F:metal ion binding"/>
    <property type="evidence" value="ECO:0007669"/>
    <property type="project" value="UniProtKB-KW"/>
</dbReference>
<evidence type="ECO:0000259" key="4">
    <source>
        <dbReference type="PROSITE" id="PS51379"/>
    </source>
</evidence>
<evidence type="ECO:0000313" key="6">
    <source>
        <dbReference type="Proteomes" id="UP000001823"/>
    </source>
</evidence>
<dbReference type="Pfam" id="PF02906">
    <property type="entry name" value="Fe_hyd_lg_C"/>
    <property type="match status" value="1"/>
</dbReference>
<dbReference type="InterPro" id="IPR017900">
    <property type="entry name" value="4Fe4S_Fe_S_CS"/>
</dbReference>
<keyword evidence="2" id="KW-0408">Iron</keyword>
<name>A0A0H2YR92_CLOP1</name>
<dbReference type="SUPFAM" id="SSF53920">
    <property type="entry name" value="Fe-only hydrogenase"/>
    <property type="match status" value="1"/>
</dbReference>
<dbReference type="Pfam" id="PF00037">
    <property type="entry name" value="Fer4"/>
    <property type="match status" value="1"/>
</dbReference>
<evidence type="ECO:0000256" key="1">
    <source>
        <dbReference type="ARBA" id="ARBA00022723"/>
    </source>
</evidence>
<dbReference type="InterPro" id="IPR017896">
    <property type="entry name" value="4Fe4S_Fe-S-bd"/>
</dbReference>
<dbReference type="InterPro" id="IPR004108">
    <property type="entry name" value="Fe_hydrogenase_lsu_C"/>
</dbReference>
<dbReference type="STRING" id="195103.CPF_0270"/>
<dbReference type="InterPro" id="IPR009016">
    <property type="entry name" value="Fe_hydrogenase"/>
</dbReference>
<evidence type="ECO:0000256" key="3">
    <source>
        <dbReference type="ARBA" id="ARBA00023014"/>
    </source>
</evidence>
<dbReference type="KEGG" id="cpf:CPF_0270"/>
<dbReference type="eggNOG" id="COG4624">
    <property type="taxonomic scope" value="Bacteria"/>
</dbReference>
<keyword evidence="6" id="KW-1185">Reference proteome</keyword>
<dbReference type="HOGENOM" id="CLU_039046_2_0_9"/>
<reference evidence="5 6" key="1">
    <citation type="journal article" date="2006" name="Genome Res.">
        <title>Skewed genomic variability in strains of the toxigenic bacterial pathogen, Clostridium perfringens.</title>
        <authorList>
            <person name="Myers G.S."/>
            <person name="Rasko D.A."/>
            <person name="Cheung J.K."/>
            <person name="Ravel J."/>
            <person name="Seshadri R."/>
            <person name="Deboy R.T."/>
            <person name="Ren Q."/>
            <person name="Varga J."/>
            <person name="Awad M.M."/>
            <person name="Brinkac L.M."/>
            <person name="Daugherty S.C."/>
            <person name="Haft D.H."/>
            <person name="Dodson R.J."/>
            <person name="Madupu R."/>
            <person name="Nelson W.C."/>
            <person name="Rosovitz M.J."/>
            <person name="Sullivan S.A."/>
            <person name="Khouri H."/>
            <person name="Dimitrov G.I."/>
            <person name="Watkins K.L."/>
            <person name="Mulligan S."/>
            <person name="Benton J."/>
            <person name="Radune D."/>
            <person name="Fisher D.J."/>
            <person name="Atkins H.S."/>
            <person name="Hiscox T."/>
            <person name="Jost B.H."/>
            <person name="Billington S.J."/>
            <person name="Songer J.G."/>
            <person name="McClane B.A."/>
            <person name="Titball R.W."/>
            <person name="Rood J.I."/>
            <person name="Melville S.B."/>
            <person name="Paulsen I.T."/>
        </authorList>
    </citation>
    <scope>NUCLEOTIDE SEQUENCE [LARGE SCALE GENOMIC DNA]</scope>
    <source>
        <strain evidence="6">ATCC 13124 / DSM 756 / JCM 1290 / NCIMB 6125 / NCTC 8237 / S 107 / Type A</strain>
    </source>
</reference>
<gene>
    <name evidence="5" type="ordered locus">CPF_0270</name>
</gene>
<dbReference type="EMBL" id="CP000246">
    <property type="protein sequence ID" value="ABG83496.1"/>
    <property type="molecule type" value="Genomic_DNA"/>
</dbReference>
<dbReference type="PROSITE" id="PS51379">
    <property type="entry name" value="4FE4S_FER_2"/>
    <property type="match status" value="1"/>
</dbReference>
<dbReference type="Gene3D" id="3.40.950.10">
    <property type="entry name" value="Fe-only Hydrogenase (Larger Subunit), Chain L, domain 3"/>
    <property type="match status" value="1"/>
</dbReference>
<evidence type="ECO:0000313" key="5">
    <source>
        <dbReference type="EMBL" id="ABG83496.1"/>
    </source>
</evidence>
<organism evidence="5 6">
    <name type="scientific">Clostridium perfringens (strain ATCC 13124 / DSM 756 / JCM 1290 / NCIMB 6125 / NCTC 8237 / Type A)</name>
    <dbReference type="NCBI Taxonomy" id="195103"/>
    <lineage>
        <taxon>Bacteria</taxon>
        <taxon>Bacillati</taxon>
        <taxon>Bacillota</taxon>
        <taxon>Clostridia</taxon>
        <taxon>Eubacteriales</taxon>
        <taxon>Clostridiaceae</taxon>
        <taxon>Clostridium</taxon>
    </lineage>
</organism>